<dbReference type="AlphaFoldDB" id="A0A6B0RRW3"/>
<evidence type="ECO:0000313" key="1">
    <source>
        <dbReference type="EMBL" id="MXQ92780.1"/>
    </source>
</evidence>
<accession>A0A6B0RRW3</accession>
<proteinExistence type="predicted"/>
<dbReference type="EMBL" id="VBQZ03000086">
    <property type="protein sequence ID" value="MXQ92780.1"/>
    <property type="molecule type" value="Genomic_DNA"/>
</dbReference>
<gene>
    <name evidence="1" type="ORF">E5288_WYG010662</name>
</gene>
<evidence type="ECO:0000313" key="2">
    <source>
        <dbReference type="Proteomes" id="UP000322234"/>
    </source>
</evidence>
<name>A0A6B0RRW3_9CETA</name>
<dbReference type="Proteomes" id="UP000322234">
    <property type="component" value="Unassembled WGS sequence"/>
</dbReference>
<organism evidence="1 2">
    <name type="scientific">Bos mutus</name>
    <name type="common">wild yak</name>
    <dbReference type="NCBI Taxonomy" id="72004"/>
    <lineage>
        <taxon>Eukaryota</taxon>
        <taxon>Metazoa</taxon>
        <taxon>Chordata</taxon>
        <taxon>Craniata</taxon>
        <taxon>Vertebrata</taxon>
        <taxon>Euteleostomi</taxon>
        <taxon>Mammalia</taxon>
        <taxon>Eutheria</taxon>
        <taxon>Laurasiatheria</taxon>
        <taxon>Artiodactyla</taxon>
        <taxon>Ruminantia</taxon>
        <taxon>Pecora</taxon>
        <taxon>Bovidae</taxon>
        <taxon>Bovinae</taxon>
        <taxon>Bos</taxon>
    </lineage>
</organism>
<keyword evidence="2" id="KW-1185">Reference proteome</keyword>
<reference evidence="1" key="1">
    <citation type="submission" date="2019-10" db="EMBL/GenBank/DDBJ databases">
        <title>The sequence and de novo assembly of the wild yak genome.</title>
        <authorList>
            <person name="Liu Y."/>
        </authorList>
    </citation>
    <scope>NUCLEOTIDE SEQUENCE [LARGE SCALE GENOMIC DNA]</scope>
    <source>
        <strain evidence="1">WY2019</strain>
    </source>
</reference>
<comment type="caution">
    <text evidence="1">The sequence shown here is derived from an EMBL/GenBank/DDBJ whole genome shotgun (WGS) entry which is preliminary data.</text>
</comment>
<protein>
    <submittedName>
        <fullName evidence="1">Uncharacterized protein</fullName>
    </submittedName>
</protein>
<sequence length="179" mass="20066">MTKTTWLFPTPKVEWFLTFRLYACPIWSLRSQCLPSESAVQNYKRSHKKGPLHTPITIMSAIMGRLLIPGNIFNVNAFIIIHEIQALDLAQIQRDGKLTCSCLAEELLPRFSENLVMAKNTNKQSSDVLAVDNRIPLMYHSVPTTAQWGWMVLLHVNVDADAQVNAVTCAELLTGGNNS</sequence>